<sequence length="189" mass="20150">MTAIGLDTLLAIAPHVLPQRGLAEGSAAPEIQREALRHALRAADHLLRRKPADTPGPTSLEALAALADPVLPAVERGRPGSSAATSVAPPGKAPAWLADPGNALAIKAFSRAQRQRASGRAIVSDSAVRRHRHNALHDPDQRRAADRPRQRPDHPQAHLQGYGIRHLQGIQAVCGHPPIGMAHRAGRHR</sequence>
<evidence type="ECO:0000256" key="1">
    <source>
        <dbReference type="SAM" id="MobiDB-lite"/>
    </source>
</evidence>
<organism evidence="2">
    <name type="scientific">Ralstonia solanacearum</name>
    <name type="common">Pseudomonas solanacearum</name>
    <dbReference type="NCBI Taxonomy" id="305"/>
    <lineage>
        <taxon>Bacteria</taxon>
        <taxon>Pseudomonadati</taxon>
        <taxon>Pseudomonadota</taxon>
        <taxon>Betaproteobacteria</taxon>
        <taxon>Burkholderiales</taxon>
        <taxon>Burkholderiaceae</taxon>
        <taxon>Ralstonia</taxon>
        <taxon>Ralstonia solanacearum species complex</taxon>
    </lineage>
</organism>
<dbReference type="AlphaFoldDB" id="A0A0S4U888"/>
<dbReference type="EMBL" id="LN899821">
    <property type="protein sequence ID" value="CUV18410.1"/>
    <property type="molecule type" value="Genomic_DNA"/>
</dbReference>
<feature type="compositionally biased region" description="Basic and acidic residues" evidence="1">
    <location>
        <begin position="135"/>
        <end position="156"/>
    </location>
</feature>
<proteinExistence type="predicted"/>
<gene>
    <name evidence="2" type="ORF">PSS4_v1_600026</name>
</gene>
<name>A0A0S4U888_RALSL</name>
<evidence type="ECO:0000313" key="2">
    <source>
        <dbReference type="EMBL" id="CUV18410.1"/>
    </source>
</evidence>
<feature type="region of interest" description="Disordered" evidence="1">
    <location>
        <begin position="117"/>
        <end position="157"/>
    </location>
</feature>
<protein>
    <submittedName>
        <fullName evidence="2">Uncharacterized protein</fullName>
    </submittedName>
</protein>
<reference evidence="2" key="1">
    <citation type="submission" date="2015-10" db="EMBL/GenBank/DDBJ databases">
        <authorList>
            <person name="Gilbert D.G."/>
        </authorList>
    </citation>
    <scope>NUCLEOTIDE SEQUENCE</scope>
    <source>
        <strain evidence="2">Phyl III-seqv23</strain>
    </source>
</reference>
<accession>A0A0S4U888</accession>